<evidence type="ECO:0000256" key="1">
    <source>
        <dbReference type="SAM" id="MobiDB-lite"/>
    </source>
</evidence>
<evidence type="ECO:0000313" key="2">
    <source>
        <dbReference type="EMBL" id="TYG62490.1"/>
    </source>
</evidence>
<feature type="region of interest" description="Disordered" evidence="1">
    <location>
        <begin position="211"/>
        <end position="230"/>
    </location>
</feature>
<organism evidence="2 3">
    <name type="scientific">Gossypium darwinii</name>
    <name type="common">Darwin's cotton</name>
    <name type="synonym">Gossypium barbadense var. darwinii</name>
    <dbReference type="NCBI Taxonomy" id="34276"/>
    <lineage>
        <taxon>Eukaryota</taxon>
        <taxon>Viridiplantae</taxon>
        <taxon>Streptophyta</taxon>
        <taxon>Embryophyta</taxon>
        <taxon>Tracheophyta</taxon>
        <taxon>Spermatophyta</taxon>
        <taxon>Magnoliopsida</taxon>
        <taxon>eudicotyledons</taxon>
        <taxon>Gunneridae</taxon>
        <taxon>Pentapetalae</taxon>
        <taxon>rosids</taxon>
        <taxon>malvids</taxon>
        <taxon>Malvales</taxon>
        <taxon>Malvaceae</taxon>
        <taxon>Malvoideae</taxon>
        <taxon>Gossypium</taxon>
    </lineage>
</organism>
<sequence length="252" mass="28474">MLNKFLNVRKLAPFYSHGRPKPVAQLQQEPRENQGTSALKIVHPGGVVECYYMAIPAVNIMKNYPSSVLARPEVFRRPWDSLVRSHEILTPGQKFYVVPRHTVRKLRRRIRKTSGEVSVSQSSIDVSKYGSSSKQLSRKKNGTKKHVRFAGVDVIKISKDEGIAIAESSKKKSNVEFQQQGGKGKQRLKKGRKARQQYLSIQNSRFTALRKNPENRNGHVQEEAPPATPMTVVSSAITDQEEETWIGTNKIL</sequence>
<protein>
    <submittedName>
        <fullName evidence="2">Uncharacterized protein</fullName>
    </submittedName>
</protein>
<reference evidence="2 3" key="1">
    <citation type="submission" date="2019-06" db="EMBL/GenBank/DDBJ databases">
        <title>WGS assembly of Gossypium darwinii.</title>
        <authorList>
            <person name="Chen Z.J."/>
            <person name="Sreedasyam A."/>
            <person name="Ando A."/>
            <person name="Song Q."/>
            <person name="De L."/>
            <person name="Hulse-Kemp A."/>
            <person name="Ding M."/>
            <person name="Ye W."/>
            <person name="Kirkbride R."/>
            <person name="Jenkins J."/>
            <person name="Plott C."/>
            <person name="Lovell J."/>
            <person name="Lin Y.-M."/>
            <person name="Vaughn R."/>
            <person name="Liu B."/>
            <person name="Li W."/>
            <person name="Simpson S."/>
            <person name="Scheffler B."/>
            <person name="Saski C."/>
            <person name="Grover C."/>
            <person name="Hu G."/>
            <person name="Conover J."/>
            <person name="Carlson J."/>
            <person name="Shu S."/>
            <person name="Boston L."/>
            <person name="Williams M."/>
            <person name="Peterson D."/>
            <person name="Mcgee K."/>
            <person name="Jones D."/>
            <person name="Wendel J."/>
            <person name="Stelly D."/>
            <person name="Grimwood J."/>
            <person name="Schmutz J."/>
        </authorList>
    </citation>
    <scope>NUCLEOTIDE SEQUENCE [LARGE SCALE GENOMIC DNA]</scope>
    <source>
        <strain evidence="2">1808015.09</strain>
    </source>
</reference>
<dbReference type="Pfam" id="PF14009">
    <property type="entry name" value="PADRE"/>
    <property type="match status" value="1"/>
</dbReference>
<dbReference type="PANTHER" id="PTHR33052">
    <property type="entry name" value="DUF4228 DOMAIN PROTEIN-RELATED"/>
    <property type="match status" value="1"/>
</dbReference>
<accession>A0A5D2C1K3</accession>
<dbReference type="Proteomes" id="UP000323506">
    <property type="component" value="Chromosome D07"/>
</dbReference>
<evidence type="ECO:0000313" key="3">
    <source>
        <dbReference type="Proteomes" id="UP000323506"/>
    </source>
</evidence>
<name>A0A5D2C1K3_GOSDA</name>
<gene>
    <name evidence="2" type="ORF">ES288_D07G236100v1</name>
</gene>
<dbReference type="EMBL" id="CM017707">
    <property type="protein sequence ID" value="TYG62490.1"/>
    <property type="molecule type" value="Genomic_DNA"/>
</dbReference>
<keyword evidence="3" id="KW-1185">Reference proteome</keyword>
<proteinExistence type="predicted"/>
<feature type="compositionally biased region" description="Basic and acidic residues" evidence="1">
    <location>
        <begin position="211"/>
        <end position="222"/>
    </location>
</feature>
<dbReference type="InterPro" id="IPR025322">
    <property type="entry name" value="PADRE_dom"/>
</dbReference>
<dbReference type="AlphaFoldDB" id="A0A5D2C1K3"/>